<name>A0A150WVE0_BDEBC</name>
<gene>
    <name evidence="1" type="ORF">AZI85_00710</name>
</gene>
<dbReference type="EMBL" id="LUKF01000001">
    <property type="protein sequence ID" value="KYG70500.1"/>
    <property type="molecule type" value="Genomic_DNA"/>
</dbReference>
<dbReference type="AlphaFoldDB" id="A0A150WVE0"/>
<reference evidence="1 2" key="1">
    <citation type="submission" date="2016-03" db="EMBL/GenBank/DDBJ databases">
        <authorList>
            <person name="Ploux O."/>
        </authorList>
    </citation>
    <scope>NUCLEOTIDE SEQUENCE [LARGE SCALE GENOMIC DNA]</scope>
    <source>
        <strain evidence="1 2">BER2</strain>
    </source>
</reference>
<sequence>MTYNFDYEVGSPSVTRPAAMFAIVVDKDKSTAFTTDAKEALVEEVEHFWRENTSGQSDNFDTPVSYLTYSNALFFLRLLPLAQLPQEVLPISEDGFLSFEWNNQDGRSLSIVIADEKLFFAALLNNGSRLKGSAQFDGIKIPTHVVDAIKSTLNNE</sequence>
<proteinExistence type="predicted"/>
<organism evidence="1 2">
    <name type="scientific">Bdellovibrio bacteriovorus</name>
    <dbReference type="NCBI Taxonomy" id="959"/>
    <lineage>
        <taxon>Bacteria</taxon>
        <taxon>Pseudomonadati</taxon>
        <taxon>Bdellovibrionota</taxon>
        <taxon>Bdellovibrionia</taxon>
        <taxon>Bdellovibrionales</taxon>
        <taxon>Pseudobdellovibrionaceae</taxon>
        <taxon>Bdellovibrio</taxon>
    </lineage>
</organism>
<accession>A0A150WVE0</accession>
<evidence type="ECO:0000313" key="2">
    <source>
        <dbReference type="Proteomes" id="UP000075391"/>
    </source>
</evidence>
<evidence type="ECO:0000313" key="1">
    <source>
        <dbReference type="EMBL" id="KYG70500.1"/>
    </source>
</evidence>
<dbReference type="RefSeq" id="WP_063242284.1">
    <property type="nucleotide sequence ID" value="NZ_LUKF01000001.1"/>
</dbReference>
<comment type="caution">
    <text evidence="1">The sequence shown here is derived from an EMBL/GenBank/DDBJ whole genome shotgun (WGS) entry which is preliminary data.</text>
</comment>
<dbReference type="Proteomes" id="UP000075391">
    <property type="component" value="Unassembled WGS sequence"/>
</dbReference>
<protein>
    <submittedName>
        <fullName evidence="1">Uncharacterized protein</fullName>
    </submittedName>
</protein>